<keyword evidence="5" id="KW-0067">ATP-binding</keyword>
<dbReference type="Gene3D" id="3.30.470.20">
    <property type="entry name" value="ATP-grasp fold, B domain"/>
    <property type="match status" value="1"/>
</dbReference>
<dbReference type="PANTHER" id="PTHR12241:SF162">
    <property type="entry name" value="TUBULIN MONOGLUTAMYLASE TTLL4"/>
    <property type="match status" value="1"/>
</dbReference>
<dbReference type="PROSITE" id="PS51221">
    <property type="entry name" value="TTL"/>
    <property type="match status" value="1"/>
</dbReference>
<dbReference type="FunFam" id="3.30.470.20:FF:000009">
    <property type="entry name" value="tubulin polyglutamylase TTLL5 isoform X1"/>
    <property type="match status" value="1"/>
</dbReference>
<dbReference type="Pfam" id="PF03133">
    <property type="entry name" value="TTL"/>
    <property type="match status" value="1"/>
</dbReference>
<comment type="similarity">
    <text evidence="1">Belongs to the tubulin--tyrosine ligase family.</text>
</comment>
<dbReference type="GO" id="GO:0005524">
    <property type="term" value="F:ATP binding"/>
    <property type="evidence" value="ECO:0007669"/>
    <property type="project" value="UniProtKB-KW"/>
</dbReference>
<evidence type="ECO:0000256" key="1">
    <source>
        <dbReference type="ARBA" id="ARBA00006820"/>
    </source>
</evidence>
<feature type="region of interest" description="Disordered" evidence="6">
    <location>
        <begin position="991"/>
        <end position="1013"/>
    </location>
</feature>
<dbReference type="GO" id="GO:0015631">
    <property type="term" value="F:tubulin binding"/>
    <property type="evidence" value="ECO:0007669"/>
    <property type="project" value="TreeGrafter"/>
</dbReference>
<comment type="caution">
    <text evidence="7">The sequence shown here is derived from an EMBL/GenBank/DDBJ whole genome shotgun (WGS) entry which is preliminary data.</text>
</comment>
<evidence type="ECO:0000256" key="3">
    <source>
        <dbReference type="ARBA" id="ARBA00022701"/>
    </source>
</evidence>
<sequence length="1046" mass="116273">MASAGTEHYSIGLRQANSFKQSGPLGTVPAPPPDKPSEGKVWAQAHQQVKPIWKLERKHVGTLSAGLGPGLLGVSPQSAYFFCPSTLCSSGTTAVIAGHSNSCYLHPLPDLFSSTLLYRRSNYRHKTYQQLESFCLRSGLPEKRPFSLPQKSLPVRLTANKTTSSTVSPMAQPMASSSTDPHLSLGAAGENPSGRSLASAVSGKFPSPLPSSTSSYKPMLNNNSFMRPNSTKVPLSQATEGLKPVSSPKIQLVSWRHSGGTGDCVLHPAEHKVPKSNGTELFDTPELDSTVFCTKRISIHLLASHANGLSCSPASGSAVDSPPLGEDKAAVLPSPPQPFGLADMATRFSSIHLGQLGKEGPKEARELDSSSRDIGSATDLQLDQVEAEDLEEELVDGLEDCCSHDENEEEERDSECSSFSAVSPSESIAVISRSCMEILTKPLASEKVVRPALIYSLFPNVPPTIYFGTRDERVEKLPWEQRKLLRWKMSAVTPNIVKQTIGRSHFKISKKNDDWLGCWGHHMKSPSFRSIREHQKLNHFPGSFQIGRKDRLWRNLSRMQSRFGKKEFSFFPQSFILPQDAKLLRKAWESSSRQKWIVKPPASARGIGIQVIHKWSQLPKRRPLLVQRYLHKPYLISGSKFDLRIYVYVTSYDPLRIYLFSDGLVRFASCKYSPSMKSLGNKFMHLTNYSVNKKNAEYQANADETACQGHKWALKALWNYLSQKGVNSDAIWEKIKDVVVKTIISSEPYVTSLLKMYVRRSYSCHELFGFDIMLDENLKPWVLEVNISPSLHSNSPLDISIKGQMIRDLLNLAGFVLPNTEDIISSSSSSSSSTTSLPSSPRDKSQMTPEHFTAQKMKKAYYLAQKTPDQEFYASVLDVLTPDDVRVLVEMEDEFSRRGQFERIFPSRIASRYLRFFDQPRYFNILTTQWEQKYHGNKLKGVDLLRSWCYKGFHTGAISDSAPVWSLPTSLLTVPKGDTALNAFFKSETSKLGKPVSSKDSEDTGKEPILSSQLLPVIKNSGQPSRLSASPTFQSTGDCLLAAVSP</sequence>
<feature type="region of interest" description="Disordered" evidence="6">
    <location>
        <begin position="356"/>
        <end position="380"/>
    </location>
</feature>
<reference evidence="7 8" key="1">
    <citation type="journal article" date="2020" name="Nature">
        <title>Six reference-quality genomes reveal evolution of bat adaptations.</title>
        <authorList>
            <person name="Jebb D."/>
            <person name="Huang Z."/>
            <person name="Pippel M."/>
            <person name="Hughes G.M."/>
            <person name="Lavrichenko K."/>
            <person name="Devanna P."/>
            <person name="Winkler S."/>
            <person name="Jermiin L.S."/>
            <person name="Skirmuntt E.C."/>
            <person name="Katzourakis A."/>
            <person name="Burkitt-Gray L."/>
            <person name="Ray D.A."/>
            <person name="Sullivan K.A.M."/>
            <person name="Roscito J.G."/>
            <person name="Kirilenko B.M."/>
            <person name="Davalos L.M."/>
            <person name="Corthals A.P."/>
            <person name="Power M.L."/>
            <person name="Jones G."/>
            <person name="Ransome R.D."/>
            <person name="Dechmann D.K.N."/>
            <person name="Locatelli A.G."/>
            <person name="Puechmaille S.J."/>
            <person name="Fedrigo O."/>
            <person name="Jarvis E.D."/>
            <person name="Hiller M."/>
            <person name="Vernes S.C."/>
            <person name="Myers E.W."/>
            <person name="Teeling E.C."/>
        </authorList>
    </citation>
    <scope>NUCLEOTIDE SEQUENCE [LARGE SCALE GENOMIC DNA]</scope>
    <source>
        <strain evidence="7">MRouAeg1</strain>
        <tissue evidence="7">Muscle</tissue>
    </source>
</reference>
<evidence type="ECO:0000256" key="5">
    <source>
        <dbReference type="ARBA" id="ARBA00022840"/>
    </source>
</evidence>
<dbReference type="AlphaFoldDB" id="A0A7J8JNF1"/>
<protein>
    <submittedName>
        <fullName evidence="7">Tubulin tyrosine ligase like 4</fullName>
    </submittedName>
</protein>
<feature type="region of interest" description="Disordered" evidence="6">
    <location>
        <begin position="162"/>
        <end position="227"/>
    </location>
</feature>
<dbReference type="GO" id="GO:0070740">
    <property type="term" value="F:tubulin-glutamic acid ligase activity"/>
    <property type="evidence" value="ECO:0007669"/>
    <property type="project" value="TreeGrafter"/>
</dbReference>
<dbReference type="GO" id="GO:0005874">
    <property type="term" value="C:microtubule"/>
    <property type="evidence" value="ECO:0007669"/>
    <property type="project" value="UniProtKB-KW"/>
</dbReference>
<keyword evidence="8" id="KW-1185">Reference proteome</keyword>
<proteinExistence type="inferred from homology"/>
<accession>A0A7J8JNF1</accession>
<evidence type="ECO:0000256" key="6">
    <source>
        <dbReference type="SAM" id="MobiDB-lite"/>
    </source>
</evidence>
<dbReference type="PANTHER" id="PTHR12241">
    <property type="entry name" value="TUBULIN POLYGLUTAMYLASE"/>
    <property type="match status" value="1"/>
</dbReference>
<feature type="compositionally biased region" description="Basic and acidic residues" evidence="6">
    <location>
        <begin position="997"/>
        <end position="1006"/>
    </location>
</feature>
<feature type="compositionally biased region" description="Polar residues" evidence="6">
    <location>
        <begin position="162"/>
        <end position="181"/>
    </location>
</feature>
<organism evidence="7 8">
    <name type="scientific">Rousettus aegyptiacus</name>
    <name type="common">Egyptian fruit bat</name>
    <name type="synonym">Pteropus aegyptiacus</name>
    <dbReference type="NCBI Taxonomy" id="9407"/>
    <lineage>
        <taxon>Eukaryota</taxon>
        <taxon>Metazoa</taxon>
        <taxon>Chordata</taxon>
        <taxon>Craniata</taxon>
        <taxon>Vertebrata</taxon>
        <taxon>Euteleostomi</taxon>
        <taxon>Mammalia</taxon>
        <taxon>Eutheria</taxon>
        <taxon>Laurasiatheria</taxon>
        <taxon>Chiroptera</taxon>
        <taxon>Yinpterochiroptera</taxon>
        <taxon>Pteropodoidea</taxon>
        <taxon>Pteropodidae</taxon>
        <taxon>Rousettinae</taxon>
        <taxon>Rousettus</taxon>
    </lineage>
</organism>
<dbReference type="EMBL" id="JACASE010000002">
    <property type="protein sequence ID" value="KAF6498397.1"/>
    <property type="molecule type" value="Genomic_DNA"/>
</dbReference>
<dbReference type="InterPro" id="IPR004344">
    <property type="entry name" value="TTL/TTLL_fam"/>
</dbReference>
<evidence type="ECO:0000313" key="7">
    <source>
        <dbReference type="EMBL" id="KAF6498397.1"/>
    </source>
</evidence>
<feature type="compositionally biased region" description="Basic and acidic residues" evidence="6">
    <location>
        <begin position="359"/>
        <end position="371"/>
    </location>
</feature>
<feature type="compositionally biased region" description="Polar residues" evidence="6">
    <location>
        <begin position="210"/>
        <end position="227"/>
    </location>
</feature>
<feature type="compositionally biased region" description="Low complexity" evidence="6">
    <location>
        <begin position="825"/>
        <end position="840"/>
    </location>
</feature>
<evidence type="ECO:0000313" key="8">
    <source>
        <dbReference type="Proteomes" id="UP000593571"/>
    </source>
</evidence>
<feature type="region of interest" description="Disordered" evidence="6">
    <location>
        <begin position="824"/>
        <end position="849"/>
    </location>
</feature>
<keyword evidence="3" id="KW-0493">Microtubule</keyword>
<evidence type="ECO:0000256" key="2">
    <source>
        <dbReference type="ARBA" id="ARBA00022598"/>
    </source>
</evidence>
<dbReference type="GO" id="GO:0000226">
    <property type="term" value="P:microtubule cytoskeleton organization"/>
    <property type="evidence" value="ECO:0007669"/>
    <property type="project" value="TreeGrafter"/>
</dbReference>
<keyword evidence="2 7" id="KW-0436">Ligase</keyword>
<dbReference type="Proteomes" id="UP000593571">
    <property type="component" value="Unassembled WGS sequence"/>
</dbReference>
<dbReference type="SUPFAM" id="SSF56059">
    <property type="entry name" value="Glutathione synthetase ATP-binding domain-like"/>
    <property type="match status" value="1"/>
</dbReference>
<evidence type="ECO:0000256" key="4">
    <source>
        <dbReference type="ARBA" id="ARBA00022741"/>
    </source>
</evidence>
<dbReference type="GO" id="GO:0036064">
    <property type="term" value="C:ciliary basal body"/>
    <property type="evidence" value="ECO:0007669"/>
    <property type="project" value="TreeGrafter"/>
</dbReference>
<name>A0A7J8JNF1_ROUAE</name>
<gene>
    <name evidence="7" type="ORF">HJG63_020078</name>
</gene>
<keyword evidence="4" id="KW-0547">Nucleotide-binding</keyword>
<feature type="region of interest" description="Disordered" evidence="6">
    <location>
        <begin position="15"/>
        <end position="39"/>
    </location>
</feature>